<dbReference type="GO" id="GO:0042073">
    <property type="term" value="P:intraciliary transport"/>
    <property type="evidence" value="ECO:0007669"/>
    <property type="project" value="TreeGrafter"/>
</dbReference>
<dbReference type="Gene3D" id="1.10.418.50">
    <property type="entry name" value="Microtubule-binding protein MIP-T3"/>
    <property type="match status" value="1"/>
</dbReference>
<reference evidence="14" key="1">
    <citation type="submission" date="2021-07" db="EMBL/GenBank/DDBJ databases">
        <authorList>
            <person name="Catto M.A."/>
            <person name="Jacobson A."/>
            <person name="Kennedy G."/>
            <person name="Labadie P."/>
            <person name="Hunt B.G."/>
            <person name="Srinivasan R."/>
        </authorList>
    </citation>
    <scope>NUCLEOTIDE SEQUENCE</scope>
    <source>
        <strain evidence="14">PL_HMW_Pooled</strain>
        <tissue evidence="14">Head</tissue>
    </source>
</reference>
<keyword evidence="3" id="KW-0963">Cytoplasm</keyword>
<evidence type="ECO:0000313" key="15">
    <source>
        <dbReference type="Proteomes" id="UP001219518"/>
    </source>
</evidence>
<feature type="coiled-coil region" evidence="10">
    <location>
        <begin position="530"/>
        <end position="596"/>
    </location>
</feature>
<gene>
    <name evidence="14" type="ORF">KUF71_010423</name>
</gene>
<dbReference type="GO" id="GO:0030992">
    <property type="term" value="C:intraciliary transport particle B"/>
    <property type="evidence" value="ECO:0007669"/>
    <property type="project" value="TreeGrafter"/>
</dbReference>
<comment type="similarity">
    <text evidence="8">Belongs to the TRAF3IP1 family.</text>
</comment>
<protein>
    <recommendedName>
        <fullName evidence="9">TRAF3-interacting protein 1</fullName>
    </recommendedName>
</protein>
<dbReference type="Pfam" id="PF10243">
    <property type="entry name" value="MIP-T3"/>
    <property type="match status" value="1"/>
</dbReference>
<evidence type="ECO:0000256" key="4">
    <source>
        <dbReference type="ARBA" id="ARBA00022794"/>
    </source>
</evidence>
<dbReference type="PANTHER" id="PTHR31363:SF0">
    <property type="entry name" value="TRAF3-INTERACTING PROTEIN 1"/>
    <property type="match status" value="1"/>
</dbReference>
<evidence type="ECO:0000256" key="9">
    <source>
        <dbReference type="ARBA" id="ARBA00070492"/>
    </source>
</evidence>
<dbReference type="EMBL" id="JAHWGI010001033">
    <property type="protein sequence ID" value="KAK3921208.1"/>
    <property type="molecule type" value="Genomic_DNA"/>
</dbReference>
<evidence type="ECO:0000259" key="13">
    <source>
        <dbReference type="Pfam" id="PF17749"/>
    </source>
</evidence>
<proteinExistence type="inferred from homology"/>
<dbReference type="Pfam" id="PF17749">
    <property type="entry name" value="MIP-T3_C"/>
    <property type="match status" value="1"/>
</dbReference>
<dbReference type="PANTHER" id="PTHR31363">
    <property type="entry name" value="TRAF3-INTERACTING PROTEIN 1"/>
    <property type="match status" value="1"/>
</dbReference>
<evidence type="ECO:0000256" key="8">
    <source>
        <dbReference type="ARBA" id="ARBA00043971"/>
    </source>
</evidence>
<feature type="region of interest" description="Disordered" evidence="11">
    <location>
        <begin position="130"/>
        <end position="399"/>
    </location>
</feature>
<comment type="caution">
    <text evidence="14">The sequence shown here is derived from an EMBL/GenBank/DDBJ whole genome shotgun (WGS) entry which is preliminary data.</text>
</comment>
<keyword evidence="4" id="KW-0970">Cilium biogenesis/degradation</keyword>
<feature type="domain" description="TRAF3-interacting protein 1 C-terminal" evidence="13">
    <location>
        <begin position="458"/>
        <end position="609"/>
    </location>
</feature>
<feature type="compositionally biased region" description="Basic and acidic residues" evidence="11">
    <location>
        <begin position="138"/>
        <end position="167"/>
    </location>
</feature>
<dbReference type="GO" id="GO:0048513">
    <property type="term" value="P:animal organ development"/>
    <property type="evidence" value="ECO:0007669"/>
    <property type="project" value="UniProtKB-ARBA"/>
</dbReference>
<dbReference type="GO" id="GO:0060271">
    <property type="term" value="P:cilium assembly"/>
    <property type="evidence" value="ECO:0007669"/>
    <property type="project" value="TreeGrafter"/>
</dbReference>
<evidence type="ECO:0000259" key="12">
    <source>
        <dbReference type="Pfam" id="PF10243"/>
    </source>
</evidence>
<evidence type="ECO:0000256" key="6">
    <source>
        <dbReference type="ARBA" id="ARBA00023212"/>
    </source>
</evidence>
<feature type="compositionally biased region" description="Low complexity" evidence="11">
    <location>
        <begin position="354"/>
        <end position="369"/>
    </location>
</feature>
<evidence type="ECO:0000256" key="5">
    <source>
        <dbReference type="ARBA" id="ARBA00023054"/>
    </source>
</evidence>
<accession>A0AAE1HHC5</accession>
<dbReference type="InterPro" id="IPR040468">
    <property type="entry name" value="TRAF3IP1_N"/>
</dbReference>
<evidence type="ECO:0000256" key="11">
    <source>
        <dbReference type="SAM" id="MobiDB-lite"/>
    </source>
</evidence>
<sequence length="613" mass="68027">MTEEVKPDVIKKTQDSLKKHIKKPPLTEKLLKKPPFRFLHDIVTNVIKETGFLDGLFTVEELNHENIKDRDGKIAFLDKLISAVKIITGIPLSVRATKIVAGHEPTKTNELLQAIGLALDKKLDSKDVAQQLRKKGNKKSDAPDSKKSSPREAKQEKTEAGKSKPQEKSSTQIEEVSDKKKTSNKQSKAGQEAESEKKKRSSSTSKQPKTKEASKSVKSKKENIISDSKADPPKEMKEEATIHGQLPDRTPSKEEVPTTEAINSEAEQYRARRRSSSARQQVEEDSQVQDQQPPATPISPKKTVERKNSPQEKEPPHHTTLPPLQPDQSSNGAPSKSEIPTPKSTKSIRAPSAAPTQTSSHPQTQSQAPVPVPLARPRTAARVGSARPGAPRVRNRGEALVVNDEVKAAPVNLIVEDENNKASHEDEDENLVVVENAPVEGIPEDLQPSAPNMSRPSSQQGHLVAQILETQKELEVGKGIDNGEINQHHTEIEWEAGRRRERETAAKEVDRMRSLIQTLTRAAHPLGKLLDSLQEDVDNMQRELSQWQNMQISLEQQLQVEENLSAQASQPLKEQLKQLQQAVRLQLDQISSAKANIISNDERIRRLLTSGQS</sequence>
<dbReference type="FunFam" id="1.10.418.50:FF:000001">
    <property type="entry name" value="TRAF3-interacting protein 1 isoform X1"/>
    <property type="match status" value="1"/>
</dbReference>
<feature type="domain" description="TRAF3-interacting protein 1 N-terminal" evidence="12">
    <location>
        <begin position="10"/>
        <end position="116"/>
    </location>
</feature>
<dbReference type="InterPro" id="IPR042576">
    <property type="entry name" value="TRAF3IP1_N_sf"/>
</dbReference>
<organism evidence="14 15">
    <name type="scientific">Frankliniella fusca</name>
    <dbReference type="NCBI Taxonomy" id="407009"/>
    <lineage>
        <taxon>Eukaryota</taxon>
        <taxon>Metazoa</taxon>
        <taxon>Ecdysozoa</taxon>
        <taxon>Arthropoda</taxon>
        <taxon>Hexapoda</taxon>
        <taxon>Insecta</taxon>
        <taxon>Pterygota</taxon>
        <taxon>Neoptera</taxon>
        <taxon>Paraneoptera</taxon>
        <taxon>Thysanoptera</taxon>
        <taxon>Terebrantia</taxon>
        <taxon>Thripoidea</taxon>
        <taxon>Thripidae</taxon>
        <taxon>Frankliniella</taxon>
    </lineage>
</organism>
<dbReference type="GO" id="GO:0036064">
    <property type="term" value="C:ciliary basal body"/>
    <property type="evidence" value="ECO:0007669"/>
    <property type="project" value="TreeGrafter"/>
</dbReference>
<keyword evidence="5 10" id="KW-0175">Coiled coil</keyword>
<dbReference type="AlphaFoldDB" id="A0AAE1HHC5"/>
<dbReference type="InterPro" id="IPR018799">
    <property type="entry name" value="TRAF3IP1"/>
</dbReference>
<dbReference type="Proteomes" id="UP001219518">
    <property type="component" value="Unassembled WGS sequence"/>
</dbReference>
<evidence type="ECO:0000313" key="14">
    <source>
        <dbReference type="EMBL" id="KAK3921208.1"/>
    </source>
</evidence>
<evidence type="ECO:0000256" key="3">
    <source>
        <dbReference type="ARBA" id="ARBA00022490"/>
    </source>
</evidence>
<evidence type="ECO:0000256" key="2">
    <source>
        <dbReference type="ARBA" id="ARBA00004430"/>
    </source>
</evidence>
<evidence type="ECO:0000256" key="1">
    <source>
        <dbReference type="ARBA" id="ARBA00004120"/>
    </source>
</evidence>
<dbReference type="GO" id="GO:0048731">
    <property type="term" value="P:system development"/>
    <property type="evidence" value="ECO:0007669"/>
    <property type="project" value="UniProtKB-ARBA"/>
</dbReference>
<reference evidence="14" key="2">
    <citation type="journal article" date="2023" name="BMC Genomics">
        <title>Pest status, molecular evolution, and epigenetic factors derived from the genome assembly of Frankliniella fusca, a thysanopteran phytovirus vector.</title>
        <authorList>
            <person name="Catto M.A."/>
            <person name="Labadie P.E."/>
            <person name="Jacobson A.L."/>
            <person name="Kennedy G.G."/>
            <person name="Srinivasan R."/>
            <person name="Hunt B.G."/>
        </authorList>
    </citation>
    <scope>NUCLEOTIDE SEQUENCE</scope>
    <source>
        <strain evidence="14">PL_HMW_Pooled</strain>
    </source>
</reference>
<keyword evidence="6" id="KW-0206">Cytoskeleton</keyword>
<evidence type="ECO:0000256" key="10">
    <source>
        <dbReference type="SAM" id="Coils"/>
    </source>
</evidence>
<feature type="compositionally biased region" description="Basic and acidic residues" evidence="11">
    <location>
        <begin position="302"/>
        <end position="317"/>
    </location>
</feature>
<dbReference type="GO" id="GO:0005930">
    <property type="term" value="C:axoneme"/>
    <property type="evidence" value="ECO:0007669"/>
    <property type="project" value="UniProtKB-SubCell"/>
</dbReference>
<name>A0AAE1HHC5_9NEOP</name>
<keyword evidence="7" id="KW-0966">Cell projection</keyword>
<evidence type="ECO:0000256" key="7">
    <source>
        <dbReference type="ARBA" id="ARBA00023273"/>
    </source>
</evidence>
<dbReference type="InterPro" id="IPR041476">
    <property type="entry name" value="TRAF3IP1_C"/>
</dbReference>
<keyword evidence="15" id="KW-1185">Reference proteome</keyword>
<feature type="compositionally biased region" description="Basic and acidic residues" evidence="11">
    <location>
        <begin position="209"/>
        <end position="241"/>
    </location>
</feature>
<dbReference type="GO" id="GO:0070507">
    <property type="term" value="P:regulation of microtubule cytoskeleton organization"/>
    <property type="evidence" value="ECO:0007669"/>
    <property type="project" value="TreeGrafter"/>
</dbReference>
<comment type="subcellular location">
    <subcellularLocation>
        <location evidence="2">Cytoplasm</location>
        <location evidence="2">Cytoskeleton</location>
        <location evidence="2">Cilium axoneme</location>
    </subcellularLocation>
    <subcellularLocation>
        <location evidence="1">Cytoplasm</location>
        <location evidence="1">Cytoskeleton</location>
        <location evidence="1">Cilium basal body</location>
    </subcellularLocation>
</comment>
<dbReference type="GO" id="GO:0008017">
    <property type="term" value="F:microtubule binding"/>
    <property type="evidence" value="ECO:0007669"/>
    <property type="project" value="InterPro"/>
</dbReference>